<evidence type="ECO:0000256" key="1">
    <source>
        <dbReference type="ARBA" id="ARBA00004141"/>
    </source>
</evidence>
<dbReference type="InterPro" id="IPR036318">
    <property type="entry name" value="FAD-bd_PCMH-like_sf"/>
</dbReference>
<evidence type="ECO:0000256" key="5">
    <source>
        <dbReference type="ARBA" id="ARBA00022989"/>
    </source>
</evidence>
<reference evidence="14" key="1">
    <citation type="submission" date="2018-12" db="EMBL/GenBank/DDBJ databases">
        <title>Tengunoibacter tsumagoiensis gen. nov., sp. nov., Dictyobacter kobayashii sp. nov., D. alpinus sp. nov., and D. joshuensis sp. nov. and description of Dictyobacteraceae fam. nov. within the order Ktedonobacterales isolated from Tengu-no-mugimeshi.</title>
        <authorList>
            <person name="Wang C.M."/>
            <person name="Zheng Y."/>
            <person name="Sakai Y."/>
            <person name="Toyoda A."/>
            <person name="Minakuchi Y."/>
            <person name="Abe K."/>
            <person name="Yokota A."/>
            <person name="Yabe S."/>
        </authorList>
    </citation>
    <scope>NUCLEOTIDE SEQUENCE [LARGE SCALE GENOMIC DNA]</scope>
    <source>
        <strain evidence="14">Uno3</strain>
    </source>
</reference>
<evidence type="ECO:0000313" key="14">
    <source>
        <dbReference type="Proteomes" id="UP000287352"/>
    </source>
</evidence>
<feature type="transmembrane region" description="Helical" evidence="10">
    <location>
        <begin position="6"/>
        <end position="30"/>
    </location>
</feature>
<feature type="transmembrane region" description="Helical" evidence="10">
    <location>
        <begin position="150"/>
        <end position="171"/>
    </location>
</feature>
<dbReference type="InterPro" id="IPR046342">
    <property type="entry name" value="CBS_dom_sf"/>
</dbReference>
<dbReference type="GO" id="GO:0005886">
    <property type="term" value="C:plasma membrane"/>
    <property type="evidence" value="ECO:0007669"/>
    <property type="project" value="TreeGrafter"/>
</dbReference>
<evidence type="ECO:0000256" key="3">
    <source>
        <dbReference type="ARBA" id="ARBA00022692"/>
    </source>
</evidence>
<dbReference type="PANTHER" id="PTHR22777">
    <property type="entry name" value="HEMOLYSIN-RELATED"/>
    <property type="match status" value="1"/>
</dbReference>
<comment type="subcellular location">
    <subcellularLocation>
        <location evidence="1">Membrane</location>
        <topology evidence="1">Multi-pass membrane protein</topology>
    </subcellularLocation>
</comment>
<protein>
    <recommendedName>
        <fullName evidence="15">Hemolysin</fullName>
    </recommendedName>
</protein>
<feature type="transmembrane region" description="Helical" evidence="10">
    <location>
        <begin position="101"/>
        <end position="121"/>
    </location>
</feature>
<evidence type="ECO:0000256" key="4">
    <source>
        <dbReference type="ARBA" id="ARBA00022737"/>
    </source>
</evidence>
<dbReference type="Pfam" id="PF01595">
    <property type="entry name" value="CNNM"/>
    <property type="match status" value="1"/>
</dbReference>
<evidence type="ECO:0000256" key="9">
    <source>
        <dbReference type="PROSITE-ProRule" id="PRU01193"/>
    </source>
</evidence>
<dbReference type="PANTHER" id="PTHR22777:SF17">
    <property type="entry name" value="UPF0053 PROTEIN SLL0260"/>
    <property type="match status" value="1"/>
</dbReference>
<evidence type="ECO:0000259" key="11">
    <source>
        <dbReference type="PROSITE" id="PS51371"/>
    </source>
</evidence>
<dbReference type="Proteomes" id="UP000287352">
    <property type="component" value="Unassembled WGS sequence"/>
</dbReference>
<keyword evidence="14" id="KW-1185">Reference proteome</keyword>
<feature type="transmembrane region" description="Helical" evidence="10">
    <location>
        <begin position="67"/>
        <end position="89"/>
    </location>
</feature>
<dbReference type="InterPro" id="IPR016169">
    <property type="entry name" value="FAD-bd_PCMH_sub2"/>
</dbReference>
<evidence type="ECO:0000313" key="13">
    <source>
        <dbReference type="EMBL" id="GCE13425.1"/>
    </source>
</evidence>
<dbReference type="SMART" id="SM00116">
    <property type="entry name" value="CBS"/>
    <property type="match status" value="2"/>
</dbReference>
<dbReference type="GO" id="GO:0050660">
    <property type="term" value="F:flavin adenine dinucleotide binding"/>
    <property type="evidence" value="ECO:0007669"/>
    <property type="project" value="InterPro"/>
</dbReference>
<dbReference type="Pfam" id="PF03471">
    <property type="entry name" value="CorC_HlyC"/>
    <property type="match status" value="1"/>
</dbReference>
<dbReference type="CDD" id="cd04590">
    <property type="entry name" value="CBS_pair_CorC_HlyC_assoc"/>
    <property type="match status" value="1"/>
</dbReference>
<evidence type="ECO:0000256" key="7">
    <source>
        <dbReference type="ARBA" id="ARBA00023136"/>
    </source>
</evidence>
<evidence type="ECO:0000256" key="2">
    <source>
        <dbReference type="ARBA" id="ARBA00006337"/>
    </source>
</evidence>
<accession>A0A402A306</accession>
<keyword evidence="6 8" id="KW-0129">CBS domain</keyword>
<evidence type="ECO:0000256" key="6">
    <source>
        <dbReference type="ARBA" id="ARBA00023122"/>
    </source>
</evidence>
<dbReference type="PROSITE" id="PS51371">
    <property type="entry name" value="CBS"/>
    <property type="match status" value="2"/>
</dbReference>
<dbReference type="SUPFAM" id="SSF56176">
    <property type="entry name" value="FAD-binding/transporter-associated domain-like"/>
    <property type="match status" value="1"/>
</dbReference>
<dbReference type="Gene3D" id="3.10.580.10">
    <property type="entry name" value="CBS-domain"/>
    <property type="match status" value="1"/>
</dbReference>
<dbReference type="PROSITE" id="PS51846">
    <property type="entry name" value="CNNM"/>
    <property type="match status" value="1"/>
</dbReference>
<name>A0A402A306_9CHLR</name>
<dbReference type="EMBL" id="BIFR01000001">
    <property type="protein sequence ID" value="GCE13425.1"/>
    <property type="molecule type" value="Genomic_DNA"/>
</dbReference>
<dbReference type="AlphaFoldDB" id="A0A402A306"/>
<dbReference type="SUPFAM" id="SSF54631">
    <property type="entry name" value="CBS-domain pair"/>
    <property type="match status" value="1"/>
</dbReference>
<keyword evidence="3 9" id="KW-0812">Transmembrane</keyword>
<comment type="similarity">
    <text evidence="2">Belongs to the UPF0053 family.</text>
</comment>
<dbReference type="RefSeq" id="WP_126580949.1">
    <property type="nucleotide sequence ID" value="NZ_BIFR01000001.1"/>
</dbReference>
<keyword evidence="7 9" id="KW-0472">Membrane</keyword>
<sequence>MNSFTGIEIIIIFALIFANSFFAASEIAIVSARRGRLQQQAEAGNKGAQQALDLAEHPDRFLATVQVGITLISTLASAFGGASISAPLAEWISTVPILKPYANTISLALVVLLITYFSLVIGELAPKRIALQSAEKLAIRVAPFMNRMSVIARPMVAILTFSADLIIRILGKHESKQETVTEDDIVYLAREGAVSGTVETNEQEFISRIFRFTDRTVSSVMKPRTEIVAIELSTSLEQVIELFLSSGYTRLPLYENSLDNVIGVLYAKDLLRARANQQTDLDLRTIARTPFFVPEYQHVDDLLATFRRKGIHIALVIDEYSQIVGLVTLEDVLEELVGEIQDEYDEPANTAFVQREDGSWLVDAMTDHELVREKIGLPSTQDEERGNYHTLAGMVLAHLGRIPKVGDSTTIGHFIFEIVDMDGRRIDKILIRPQAKD</sequence>
<dbReference type="InterPro" id="IPR000644">
    <property type="entry name" value="CBS_dom"/>
</dbReference>
<organism evidence="13 14">
    <name type="scientific">Tengunoibacter tsumagoiensis</name>
    <dbReference type="NCBI Taxonomy" id="2014871"/>
    <lineage>
        <taxon>Bacteria</taxon>
        <taxon>Bacillati</taxon>
        <taxon>Chloroflexota</taxon>
        <taxon>Ktedonobacteria</taxon>
        <taxon>Ktedonobacterales</taxon>
        <taxon>Dictyobacteraceae</taxon>
        <taxon>Tengunoibacter</taxon>
    </lineage>
</organism>
<dbReference type="Gene3D" id="3.30.465.10">
    <property type="match status" value="1"/>
</dbReference>
<dbReference type="InterPro" id="IPR044751">
    <property type="entry name" value="Ion_transp-like_CBS"/>
</dbReference>
<gene>
    <name evidence="13" type="ORF">KTT_32840</name>
</gene>
<comment type="caution">
    <text evidence="13">The sequence shown here is derived from an EMBL/GenBank/DDBJ whole genome shotgun (WGS) entry which is preliminary data.</text>
</comment>
<dbReference type="InterPro" id="IPR005170">
    <property type="entry name" value="Transptr-assoc_dom"/>
</dbReference>
<keyword evidence="4" id="KW-0677">Repeat</keyword>
<evidence type="ECO:0008006" key="15">
    <source>
        <dbReference type="Google" id="ProtNLM"/>
    </source>
</evidence>
<dbReference type="SMART" id="SM01091">
    <property type="entry name" value="CorC_HlyC"/>
    <property type="match status" value="1"/>
</dbReference>
<feature type="domain" description="CBS" evidence="11">
    <location>
        <begin position="221"/>
        <end position="281"/>
    </location>
</feature>
<evidence type="ECO:0000256" key="10">
    <source>
        <dbReference type="SAM" id="Phobius"/>
    </source>
</evidence>
<proteinExistence type="inferred from homology"/>
<keyword evidence="5 9" id="KW-1133">Transmembrane helix</keyword>
<dbReference type="FunFam" id="3.10.580.10:FF:000002">
    <property type="entry name" value="Magnesium/cobalt efflux protein CorC"/>
    <property type="match status" value="1"/>
</dbReference>
<dbReference type="Pfam" id="PF00571">
    <property type="entry name" value="CBS"/>
    <property type="match status" value="2"/>
</dbReference>
<dbReference type="InterPro" id="IPR002550">
    <property type="entry name" value="CNNM"/>
</dbReference>
<evidence type="ECO:0000259" key="12">
    <source>
        <dbReference type="PROSITE" id="PS51846"/>
    </source>
</evidence>
<dbReference type="OrthoDB" id="9798188at2"/>
<feature type="domain" description="CNNM transmembrane" evidence="12">
    <location>
        <begin position="1"/>
        <end position="202"/>
    </location>
</feature>
<evidence type="ECO:0000256" key="8">
    <source>
        <dbReference type="PROSITE-ProRule" id="PRU00703"/>
    </source>
</evidence>
<feature type="domain" description="CBS" evidence="11">
    <location>
        <begin position="286"/>
        <end position="343"/>
    </location>
</feature>